<name>A0A9W3SJ23_BACTU</name>
<dbReference type="RefSeq" id="WP_065486893.1">
    <property type="nucleotide sequence ID" value="NZ_CP015355.1"/>
</dbReference>
<dbReference type="InterPro" id="IPR035992">
    <property type="entry name" value="Ricin_B-like_lectins"/>
</dbReference>
<proteinExistence type="predicted"/>
<accession>A0A9W3SJ23</accession>
<dbReference type="SUPFAM" id="SSF50370">
    <property type="entry name" value="Ricin B-like lectins"/>
    <property type="match status" value="1"/>
</dbReference>
<dbReference type="EMBL" id="CP015355">
    <property type="protein sequence ID" value="ANS52219.1"/>
    <property type="molecule type" value="Genomic_DNA"/>
</dbReference>
<keyword evidence="1" id="KW-0614">Plasmid</keyword>
<evidence type="ECO:0000313" key="1">
    <source>
        <dbReference type="EMBL" id="ANS52219.1"/>
    </source>
</evidence>
<dbReference type="Gene3D" id="2.80.10.50">
    <property type="match status" value="1"/>
</dbReference>
<dbReference type="Proteomes" id="UP000092743">
    <property type="component" value="Plasmid p109822"/>
</dbReference>
<dbReference type="CDD" id="cd00161">
    <property type="entry name" value="beta-trefoil_Ricin-like"/>
    <property type="match status" value="1"/>
</dbReference>
<evidence type="ECO:0000313" key="2">
    <source>
        <dbReference type="Proteomes" id="UP000092743"/>
    </source>
</evidence>
<sequence length="355" mass="41341">MNIPEKQTKYLYFLKMFQHKIIKIHNYTNGMMLISPHTELVHLYDESLSPGKNWIIYPLDGGKYIFANLYNGFALHFDHIHRSPTVCTKKYHAIPQQHWSLETMDTHLNYHLIRNIDSGLLIKAFEIDVKAIETEHNEYGGWWFEEVQSIRLPTISSFESIDSYPQYTNSSDLLPAETIPRLIGSTLIPAIMIQENGSNPAKQIQISPYYLLEKYQYWKKIEEFSLLPGKSLDSSYLYGMIHHDQNSLKETIGIKIHQDGGIHFTNKIYPIKEQLLHALHMSESQTSEPMQLISETSTYENNCASTLFCTKYILTTKLVLKRTSQYDQAPDIEIHSWIYTDPQTIQTTCYVHKKL</sequence>
<protein>
    <submittedName>
        <fullName evidence="1">Insecticidal binary-like toxin</fullName>
    </submittedName>
</protein>
<organism evidence="1 2">
    <name type="scientific">Bacillus thuringiensis</name>
    <dbReference type="NCBI Taxonomy" id="1428"/>
    <lineage>
        <taxon>Bacteria</taxon>
        <taxon>Bacillati</taxon>
        <taxon>Bacillota</taxon>
        <taxon>Bacilli</taxon>
        <taxon>Bacillales</taxon>
        <taxon>Bacillaceae</taxon>
        <taxon>Bacillus</taxon>
        <taxon>Bacillus cereus group</taxon>
    </lineage>
</organism>
<gene>
    <name evidence="1" type="ORF">BT246_69280</name>
</gene>
<geneLocation type="plasmid" evidence="1 2">
    <name>p109822</name>
</geneLocation>
<dbReference type="AlphaFoldDB" id="A0A9W3SJ23"/>
<reference evidence="1 2" key="1">
    <citation type="submission" date="2016-04" db="EMBL/GenBank/DDBJ databases">
        <title>High quality genome of the nematocidal Bacillus thuringiensis MYBT18246.</title>
        <authorList>
            <person name="Hollensteiner J."/>
            <person name="Poehlein A."/>
            <person name="Sproeer C."/>
            <person name="Bunk B."/>
            <person name="Rosenstiel P."/>
            <person name="Schulenburg H."/>
            <person name="Liesegang H."/>
        </authorList>
    </citation>
    <scope>NUCLEOTIDE SEQUENCE [LARGE SCALE GENOMIC DNA]</scope>
    <source>
        <strain evidence="1 2">MYBT18246</strain>
        <plasmid evidence="1 2">p109822</plasmid>
    </source>
</reference>